<evidence type="ECO:0000259" key="11">
    <source>
        <dbReference type="PROSITE" id="PS51186"/>
    </source>
</evidence>
<evidence type="ECO:0000256" key="1">
    <source>
        <dbReference type="ARBA" id="ARBA00013184"/>
    </source>
</evidence>
<evidence type="ECO:0000256" key="6">
    <source>
        <dbReference type="ARBA" id="ARBA00025774"/>
    </source>
</evidence>
<keyword evidence="2" id="KW-0808">Transferase</keyword>
<comment type="catalytic activity">
    <reaction evidence="10">
        <text>N-terminal L-methionyl-[transmembrane protein] + acetyl-CoA = N-terminal N(alpha)-acetyl-L-methionyl-[transmembrane protein] + CoA + H(+)</text>
        <dbReference type="Rhea" id="RHEA:50604"/>
        <dbReference type="Rhea" id="RHEA-COMP:12745"/>
        <dbReference type="Rhea" id="RHEA-COMP:12746"/>
        <dbReference type="ChEBI" id="CHEBI:15378"/>
        <dbReference type="ChEBI" id="CHEBI:57287"/>
        <dbReference type="ChEBI" id="CHEBI:57288"/>
        <dbReference type="ChEBI" id="CHEBI:64731"/>
        <dbReference type="ChEBI" id="CHEBI:133414"/>
        <dbReference type="EC" id="2.3.1.259"/>
    </reaction>
</comment>
<dbReference type="STRING" id="46731.A0A3M6V031"/>
<evidence type="ECO:0000256" key="7">
    <source>
        <dbReference type="ARBA" id="ARBA00026111"/>
    </source>
</evidence>
<keyword evidence="13" id="KW-1185">Reference proteome</keyword>
<evidence type="ECO:0000256" key="10">
    <source>
        <dbReference type="ARBA" id="ARBA00048848"/>
    </source>
</evidence>
<dbReference type="GO" id="GO:0007059">
    <property type="term" value="P:chromosome segregation"/>
    <property type="evidence" value="ECO:0007669"/>
    <property type="project" value="UniProtKB-KW"/>
</dbReference>
<accession>A0A3M6V031</accession>
<dbReference type="GO" id="GO:0120518">
    <property type="term" value="F:protein N-terminal-methionine acetyltransferase activity"/>
    <property type="evidence" value="ECO:0007669"/>
    <property type="project" value="UniProtKB-EC"/>
</dbReference>
<evidence type="ECO:0000256" key="4">
    <source>
        <dbReference type="ARBA" id="ARBA00022853"/>
    </source>
</evidence>
<dbReference type="Proteomes" id="UP000275408">
    <property type="component" value="Unassembled WGS sequence"/>
</dbReference>
<evidence type="ECO:0000256" key="3">
    <source>
        <dbReference type="ARBA" id="ARBA00022829"/>
    </source>
</evidence>
<comment type="catalytic activity">
    <reaction evidence="9">
        <text>L-lysyl-[protein] + acetyl-CoA = N(6)-acetyl-L-lysyl-[protein] + CoA + H(+)</text>
        <dbReference type="Rhea" id="RHEA:45948"/>
        <dbReference type="Rhea" id="RHEA-COMP:9752"/>
        <dbReference type="Rhea" id="RHEA-COMP:10731"/>
        <dbReference type="ChEBI" id="CHEBI:15378"/>
        <dbReference type="ChEBI" id="CHEBI:29969"/>
        <dbReference type="ChEBI" id="CHEBI:57287"/>
        <dbReference type="ChEBI" id="CHEBI:57288"/>
        <dbReference type="ChEBI" id="CHEBI:61930"/>
        <dbReference type="EC" id="2.3.1.48"/>
    </reaction>
</comment>
<feature type="domain" description="N-acetyltransferase" evidence="11">
    <location>
        <begin position="11"/>
        <end position="233"/>
    </location>
</feature>
<dbReference type="SUPFAM" id="SSF55729">
    <property type="entry name" value="Acyl-CoA N-acyltransferases (Nat)"/>
    <property type="match status" value="2"/>
</dbReference>
<evidence type="ECO:0000256" key="2">
    <source>
        <dbReference type="ARBA" id="ARBA00022679"/>
    </source>
</evidence>
<sequence length="245" mass="28113">MTIKLGLLNNVQVRFLCPADVDEVKRLCREWFPIEYPDVWYEEITSSSRFFSLAATLNHDIIGLLVAEVKTKSLCNKEDTGILSFAFGDDSQVAYILSIGVVKQYRRHGIDILKRESGVSLMSQVSSQLAKKDLKGRYPLGISSGIFGTFEDDFQRMECQNRIRTLLLDSLLSHLTTPERQNCKAVYLHVLTTNFAAMKFYDKRHFKQFRYLPLYYAINGIHKDGFSYVLYINGGEPPWTLGYPL</sequence>
<proteinExistence type="inferred from homology"/>
<reference evidence="12 13" key="1">
    <citation type="journal article" date="2018" name="Sci. Rep.">
        <title>Comparative analysis of the Pocillopora damicornis genome highlights role of immune system in coral evolution.</title>
        <authorList>
            <person name="Cunning R."/>
            <person name="Bay R.A."/>
            <person name="Gillette P."/>
            <person name="Baker A.C."/>
            <person name="Traylor-Knowles N."/>
        </authorList>
    </citation>
    <scope>NUCLEOTIDE SEQUENCE [LARGE SCALE GENOMIC DNA]</scope>
    <source>
        <strain evidence="12">RSMAS</strain>
        <tissue evidence="12">Whole animal</tissue>
    </source>
</reference>
<dbReference type="GO" id="GO:0004402">
    <property type="term" value="F:histone acetyltransferase activity"/>
    <property type="evidence" value="ECO:0007669"/>
    <property type="project" value="TreeGrafter"/>
</dbReference>
<gene>
    <name evidence="12" type="ORF">pdam_00005712</name>
</gene>
<dbReference type="Gene3D" id="3.40.630.30">
    <property type="match status" value="2"/>
</dbReference>
<dbReference type="InterPro" id="IPR045141">
    <property type="entry name" value="NAA60-like"/>
</dbReference>
<dbReference type="AlphaFoldDB" id="A0A3M6V031"/>
<dbReference type="EC" id="2.3.1.259" evidence="7"/>
<dbReference type="InterPro" id="IPR016181">
    <property type="entry name" value="Acyl_CoA_acyltransferase"/>
</dbReference>
<comment type="similarity">
    <text evidence="6">Belongs to the acetyltransferase family. NAA60 subfamily.</text>
</comment>
<dbReference type="PROSITE" id="PS51186">
    <property type="entry name" value="GNAT"/>
    <property type="match status" value="1"/>
</dbReference>
<name>A0A3M6V031_POCDA</name>
<evidence type="ECO:0000256" key="9">
    <source>
        <dbReference type="ARBA" id="ARBA00048017"/>
    </source>
</evidence>
<keyword evidence="4" id="KW-0156">Chromatin regulator</keyword>
<dbReference type="InterPro" id="IPR000182">
    <property type="entry name" value="GNAT_dom"/>
</dbReference>
<dbReference type="EMBL" id="RCHS01000385">
    <property type="protein sequence ID" value="RMX59285.1"/>
    <property type="molecule type" value="Genomic_DNA"/>
</dbReference>
<protein>
    <recommendedName>
        <fullName evidence="8">N-alpha-acetyltransferase 60</fullName>
        <ecNumber evidence="7">2.3.1.259</ecNumber>
        <ecNumber evidence="1">2.3.1.48</ecNumber>
    </recommendedName>
</protein>
<evidence type="ECO:0000256" key="8">
    <source>
        <dbReference type="ARBA" id="ARBA00026144"/>
    </source>
</evidence>
<keyword evidence="3" id="KW-0159">Chromosome partition</keyword>
<dbReference type="PANTHER" id="PTHR14744">
    <property type="entry name" value="N-ALPHA-ACETYLTRANSFERASE 60"/>
    <property type="match status" value="1"/>
</dbReference>
<evidence type="ECO:0000313" key="13">
    <source>
        <dbReference type="Proteomes" id="UP000275408"/>
    </source>
</evidence>
<keyword evidence="5" id="KW-0012">Acyltransferase</keyword>
<dbReference type="PANTHER" id="PTHR14744:SF15">
    <property type="entry name" value="N-ALPHA-ACETYLTRANSFERASE 60"/>
    <property type="match status" value="1"/>
</dbReference>
<dbReference type="OrthoDB" id="47017at2759"/>
<organism evidence="12 13">
    <name type="scientific">Pocillopora damicornis</name>
    <name type="common">Cauliflower coral</name>
    <name type="synonym">Millepora damicornis</name>
    <dbReference type="NCBI Taxonomy" id="46731"/>
    <lineage>
        <taxon>Eukaryota</taxon>
        <taxon>Metazoa</taxon>
        <taxon>Cnidaria</taxon>
        <taxon>Anthozoa</taxon>
        <taxon>Hexacorallia</taxon>
        <taxon>Scleractinia</taxon>
        <taxon>Astrocoeniina</taxon>
        <taxon>Pocilloporidae</taxon>
        <taxon>Pocillopora</taxon>
    </lineage>
</organism>
<comment type="caution">
    <text evidence="12">The sequence shown here is derived from an EMBL/GenBank/DDBJ whole genome shotgun (WGS) entry which is preliminary data.</text>
</comment>
<evidence type="ECO:0000256" key="5">
    <source>
        <dbReference type="ARBA" id="ARBA00023315"/>
    </source>
</evidence>
<dbReference type="GO" id="GO:0000139">
    <property type="term" value="C:Golgi membrane"/>
    <property type="evidence" value="ECO:0007669"/>
    <property type="project" value="TreeGrafter"/>
</dbReference>
<evidence type="ECO:0000313" key="12">
    <source>
        <dbReference type="EMBL" id="RMX59285.1"/>
    </source>
</evidence>
<dbReference type="EC" id="2.3.1.48" evidence="1"/>